<comment type="caution">
    <text evidence="1">The sequence shown here is derived from an EMBL/GenBank/DDBJ whole genome shotgun (WGS) entry which is preliminary data.</text>
</comment>
<organism evidence="1 2">
    <name type="scientific">Rhizophagus irregularis</name>
    <dbReference type="NCBI Taxonomy" id="588596"/>
    <lineage>
        <taxon>Eukaryota</taxon>
        <taxon>Fungi</taxon>
        <taxon>Fungi incertae sedis</taxon>
        <taxon>Mucoromycota</taxon>
        <taxon>Glomeromycotina</taxon>
        <taxon>Glomeromycetes</taxon>
        <taxon>Glomerales</taxon>
        <taxon>Glomeraceae</taxon>
        <taxon>Rhizophagus</taxon>
    </lineage>
</organism>
<dbReference type="EMBL" id="LLXH01009999">
    <property type="protein sequence ID" value="PKC50446.1"/>
    <property type="molecule type" value="Genomic_DNA"/>
</dbReference>
<gene>
    <name evidence="1" type="ORF">RhiirA1_486347</name>
</gene>
<reference evidence="1 2" key="1">
    <citation type="submission" date="2017-10" db="EMBL/GenBank/DDBJ databases">
        <title>Extensive intraspecific genome diversity in a model arbuscular mycorrhizal fungus.</title>
        <authorList>
            <person name="Chen E.C.H."/>
            <person name="Morin E."/>
            <person name="Baudet D."/>
            <person name="Noel J."/>
            <person name="Ndikumana S."/>
            <person name="Charron P."/>
            <person name="St-Onge C."/>
            <person name="Giorgi J."/>
            <person name="Grigoriev I.V."/>
            <person name="Roux C."/>
            <person name="Martin F.M."/>
            <person name="Corradi N."/>
        </authorList>
    </citation>
    <scope>NUCLEOTIDE SEQUENCE [LARGE SCALE GENOMIC DNA]</scope>
    <source>
        <strain evidence="1 2">A1</strain>
    </source>
</reference>
<protein>
    <submittedName>
        <fullName evidence="1">Uncharacterized protein</fullName>
    </submittedName>
</protein>
<evidence type="ECO:0000313" key="2">
    <source>
        <dbReference type="Proteomes" id="UP000232688"/>
    </source>
</evidence>
<name>A0A2N0QHB5_9GLOM</name>
<reference evidence="1 2" key="2">
    <citation type="submission" date="2017-10" db="EMBL/GenBank/DDBJ databases">
        <title>Genome analyses suggest a sexual origin of heterokaryosis in a supposedly ancient asexual fungus.</title>
        <authorList>
            <person name="Corradi N."/>
            <person name="Sedzielewska K."/>
            <person name="Noel J."/>
            <person name="Charron P."/>
            <person name="Farinelli L."/>
            <person name="Marton T."/>
            <person name="Kruger M."/>
            <person name="Pelin A."/>
            <person name="Brachmann A."/>
            <person name="Corradi N."/>
        </authorList>
    </citation>
    <scope>NUCLEOTIDE SEQUENCE [LARGE SCALE GENOMIC DNA]</scope>
    <source>
        <strain evidence="1 2">A1</strain>
    </source>
</reference>
<dbReference type="VEuPathDB" id="FungiDB:RhiirA1_486347"/>
<accession>A0A2N0QHB5</accession>
<sequence>MQTIDYINVFPLDLNTENHDFVEIYINVMNENQVFTKILFAPDAMLIKKKTNIIL</sequence>
<dbReference type="AlphaFoldDB" id="A0A2N0QHB5"/>
<evidence type="ECO:0000313" key="1">
    <source>
        <dbReference type="EMBL" id="PKC50446.1"/>
    </source>
</evidence>
<proteinExistence type="predicted"/>
<dbReference type="Proteomes" id="UP000232688">
    <property type="component" value="Unassembled WGS sequence"/>
</dbReference>